<dbReference type="AlphaFoldDB" id="A0AAD2WES8"/>
<gene>
    <name evidence="1" type="ORF">C206_05134</name>
</gene>
<dbReference type="EMBL" id="APBQ01000046">
    <property type="protein sequence ID" value="ENY78761.1"/>
    <property type="molecule type" value="Genomic_DNA"/>
</dbReference>
<proteinExistence type="predicted"/>
<accession>A0AAD2WES8</accession>
<name>A0AAD2WES8_PSEPU</name>
<protein>
    <submittedName>
        <fullName evidence="1">Transketolase, central region</fullName>
    </submittedName>
</protein>
<dbReference type="Proteomes" id="UP000013237">
    <property type="component" value="Unassembled WGS sequence"/>
</dbReference>
<reference evidence="1 2" key="1">
    <citation type="submission" date="2013-02" db="EMBL/GenBank/DDBJ databases">
        <title>Insights into the proteome of triclosan-resistant Pseudomonas putida TRO1, isolated from activated sludge.</title>
        <authorList>
            <person name="Lolas I.B."/>
            <person name="Almeida B."/>
            <person name="Starnawski P.M."/>
            <person name="Soenderkaer M."/>
            <person name="Nielsen K.L."/>
            <person name="Nielsen J.L."/>
        </authorList>
    </citation>
    <scope>NUCLEOTIDE SEQUENCE [LARGE SCALE GENOMIC DNA]</scope>
    <source>
        <strain evidence="1 2">TRO1</strain>
    </source>
</reference>
<evidence type="ECO:0000313" key="2">
    <source>
        <dbReference type="Proteomes" id="UP000013237"/>
    </source>
</evidence>
<sequence length="51" mass="5409">MAGLLLRNGVTPTFRQIALPDAFLDAGALPTLHDRYGISTGAVSAQIKAWL</sequence>
<organism evidence="1 2">
    <name type="scientific">Pseudomonas putida TRO1</name>
    <dbReference type="NCBI Taxonomy" id="1227924"/>
    <lineage>
        <taxon>Bacteria</taxon>
        <taxon>Pseudomonadati</taxon>
        <taxon>Pseudomonadota</taxon>
        <taxon>Gammaproteobacteria</taxon>
        <taxon>Pseudomonadales</taxon>
        <taxon>Pseudomonadaceae</taxon>
        <taxon>Pseudomonas</taxon>
    </lineage>
</organism>
<comment type="caution">
    <text evidence="1">The sequence shown here is derived from an EMBL/GenBank/DDBJ whole genome shotgun (WGS) entry which is preliminary data.</text>
</comment>
<evidence type="ECO:0000313" key="1">
    <source>
        <dbReference type="EMBL" id="ENY78761.1"/>
    </source>
</evidence>